<proteinExistence type="predicted"/>
<keyword evidence="2" id="KW-0472">Membrane</keyword>
<dbReference type="Proteomes" id="UP001500603">
    <property type="component" value="Unassembled WGS sequence"/>
</dbReference>
<feature type="region of interest" description="Disordered" evidence="1">
    <location>
        <begin position="78"/>
        <end position="132"/>
    </location>
</feature>
<protein>
    <recommendedName>
        <fullName evidence="5">Transcriptional regulator</fullName>
    </recommendedName>
</protein>
<keyword evidence="4" id="KW-1185">Reference proteome</keyword>
<sequence length="170" mass="18567">MVAVSAPPRRSEHNRPALIALVIVATLGCLALAWWQWERFESANGTGQNLGYALQWPLFAGFAVFAYFRFVRLEREAGETGDVGEPEAHPSAPTGSDRRRAKRAAEAVAPRELPEGLLPQRPQATQDEDPALAEYNRYLAALHAADVDEHLDALIQPADARTAPTERSAG</sequence>
<name>A0ABP9KR62_9NOCA</name>
<feature type="transmembrane region" description="Helical" evidence="2">
    <location>
        <begin position="17"/>
        <end position="37"/>
    </location>
</feature>
<gene>
    <name evidence="3" type="ORF">GCM10023318_49500</name>
</gene>
<accession>A0ABP9KR62</accession>
<organism evidence="3 4">
    <name type="scientific">Nocardia callitridis</name>
    <dbReference type="NCBI Taxonomy" id="648753"/>
    <lineage>
        <taxon>Bacteria</taxon>
        <taxon>Bacillati</taxon>
        <taxon>Actinomycetota</taxon>
        <taxon>Actinomycetes</taxon>
        <taxon>Mycobacteriales</taxon>
        <taxon>Nocardiaceae</taxon>
        <taxon>Nocardia</taxon>
    </lineage>
</organism>
<dbReference type="EMBL" id="BAABJM010000006">
    <property type="protein sequence ID" value="GAA5064029.1"/>
    <property type="molecule type" value="Genomic_DNA"/>
</dbReference>
<reference evidence="4" key="1">
    <citation type="journal article" date="2019" name="Int. J. Syst. Evol. Microbiol.">
        <title>The Global Catalogue of Microorganisms (GCM) 10K type strain sequencing project: providing services to taxonomists for standard genome sequencing and annotation.</title>
        <authorList>
            <consortium name="The Broad Institute Genomics Platform"/>
            <consortium name="The Broad Institute Genome Sequencing Center for Infectious Disease"/>
            <person name="Wu L."/>
            <person name="Ma J."/>
        </authorList>
    </citation>
    <scope>NUCLEOTIDE SEQUENCE [LARGE SCALE GENOMIC DNA]</scope>
    <source>
        <strain evidence="4">JCM 18298</strain>
    </source>
</reference>
<evidence type="ECO:0008006" key="5">
    <source>
        <dbReference type="Google" id="ProtNLM"/>
    </source>
</evidence>
<comment type="caution">
    <text evidence="3">The sequence shown here is derived from an EMBL/GenBank/DDBJ whole genome shotgun (WGS) entry which is preliminary data.</text>
</comment>
<evidence type="ECO:0000313" key="4">
    <source>
        <dbReference type="Proteomes" id="UP001500603"/>
    </source>
</evidence>
<feature type="transmembrane region" description="Helical" evidence="2">
    <location>
        <begin position="49"/>
        <end position="68"/>
    </location>
</feature>
<evidence type="ECO:0000313" key="3">
    <source>
        <dbReference type="EMBL" id="GAA5064029.1"/>
    </source>
</evidence>
<evidence type="ECO:0000256" key="2">
    <source>
        <dbReference type="SAM" id="Phobius"/>
    </source>
</evidence>
<evidence type="ECO:0000256" key="1">
    <source>
        <dbReference type="SAM" id="MobiDB-lite"/>
    </source>
</evidence>
<keyword evidence="2" id="KW-0812">Transmembrane</keyword>
<keyword evidence="2" id="KW-1133">Transmembrane helix</keyword>